<dbReference type="Proteomes" id="UP000265566">
    <property type="component" value="Chromosome 8"/>
</dbReference>
<dbReference type="InterPro" id="IPR058922">
    <property type="entry name" value="WHD_DRP"/>
</dbReference>
<comment type="caution">
    <text evidence="4">The sequence shown here is derived from an EMBL/GenBank/DDBJ whole genome shotgun (WGS) entry which is preliminary data.</text>
</comment>
<evidence type="ECO:0000256" key="1">
    <source>
        <dbReference type="ARBA" id="ARBA00022737"/>
    </source>
</evidence>
<dbReference type="Gramene" id="rna50501">
    <property type="protein sequence ID" value="RHN43867.1"/>
    <property type="gene ID" value="gene50501"/>
</dbReference>
<dbReference type="AlphaFoldDB" id="A0A396GYZ2"/>
<dbReference type="PANTHER" id="PTHR47186">
    <property type="entry name" value="LEUCINE-RICH REPEAT-CONTAINING PROTEIN 57"/>
    <property type="match status" value="1"/>
</dbReference>
<evidence type="ECO:0000313" key="5">
    <source>
        <dbReference type="Proteomes" id="UP000265566"/>
    </source>
</evidence>
<evidence type="ECO:0000259" key="3">
    <source>
        <dbReference type="Pfam" id="PF25019"/>
    </source>
</evidence>
<dbReference type="InterPro" id="IPR056789">
    <property type="entry name" value="LRR_R13L1-DRL21"/>
</dbReference>
<feature type="domain" description="R13L1/DRL21-like LRR repeat region" evidence="3">
    <location>
        <begin position="250"/>
        <end position="350"/>
    </location>
</feature>
<name>A0A396GYZ2_MEDTR</name>
<sequence>MVLLWMAEGFLDISQGEKVAEEVVYDCFAELLSRSLIQQLSDDTHGEKFVMHDLVNDLATFISGKCCSRLECGHISENVRHLSYNQEEYDIFMKFKNFYNFKSLRSFLPIYFRPTYLWRAENYLSLKVVDDLIPTLKRLRMLSLSAYRNITKLPDSIGNLVHLRYPDLSFTRIKSLPDTTCNLYNLETLILVDCCNLTELPVNMGNLINLRHLDIIGTDIKEFPIEIGGLENLQTLTVFVVGKRQAGLGIKELKKFSHLQGKLIMKNLHNVIDAKEAHYANLKSKEQIEDLELLWGKHSEDSLKVKVVLDMLQPPMNLKSLKIDFYGGTSFPNWLGDFSFSNMASLCISN</sequence>
<feature type="domain" description="Disease resistance protein winged helix" evidence="2">
    <location>
        <begin position="1"/>
        <end position="59"/>
    </location>
</feature>
<accession>A0A396GYZ2</accession>
<protein>
    <submittedName>
        <fullName evidence="4">Putative leucine-rich repeat domain, L domain-containing protein</fullName>
    </submittedName>
</protein>
<reference evidence="5" key="1">
    <citation type="journal article" date="2018" name="Nat. Plants">
        <title>Whole-genome landscape of Medicago truncatula symbiotic genes.</title>
        <authorList>
            <person name="Pecrix Y."/>
            <person name="Staton S.E."/>
            <person name="Sallet E."/>
            <person name="Lelandais-Briere C."/>
            <person name="Moreau S."/>
            <person name="Carrere S."/>
            <person name="Blein T."/>
            <person name="Jardinaud M.F."/>
            <person name="Latrasse D."/>
            <person name="Zouine M."/>
            <person name="Zahm M."/>
            <person name="Kreplak J."/>
            <person name="Mayjonade B."/>
            <person name="Satge C."/>
            <person name="Perez M."/>
            <person name="Cauet S."/>
            <person name="Marande W."/>
            <person name="Chantry-Darmon C."/>
            <person name="Lopez-Roques C."/>
            <person name="Bouchez O."/>
            <person name="Berard A."/>
            <person name="Debelle F."/>
            <person name="Munos S."/>
            <person name="Bendahmane A."/>
            <person name="Berges H."/>
            <person name="Niebel A."/>
            <person name="Buitink J."/>
            <person name="Frugier F."/>
            <person name="Benhamed M."/>
            <person name="Crespi M."/>
            <person name="Gouzy J."/>
            <person name="Gamas P."/>
        </authorList>
    </citation>
    <scope>NUCLEOTIDE SEQUENCE [LARGE SCALE GENOMIC DNA]</scope>
    <source>
        <strain evidence="5">cv. Jemalong A17</strain>
    </source>
</reference>
<keyword evidence="1" id="KW-0677">Repeat</keyword>
<dbReference type="Pfam" id="PF25019">
    <property type="entry name" value="LRR_R13L1-DRL21"/>
    <property type="match status" value="1"/>
</dbReference>
<evidence type="ECO:0000259" key="2">
    <source>
        <dbReference type="Pfam" id="PF23559"/>
    </source>
</evidence>
<dbReference type="SUPFAM" id="SSF52058">
    <property type="entry name" value="L domain-like"/>
    <property type="match status" value="1"/>
</dbReference>
<organism evidence="4 5">
    <name type="scientific">Medicago truncatula</name>
    <name type="common">Barrel medic</name>
    <name type="synonym">Medicago tribuloides</name>
    <dbReference type="NCBI Taxonomy" id="3880"/>
    <lineage>
        <taxon>Eukaryota</taxon>
        <taxon>Viridiplantae</taxon>
        <taxon>Streptophyta</taxon>
        <taxon>Embryophyta</taxon>
        <taxon>Tracheophyta</taxon>
        <taxon>Spermatophyta</taxon>
        <taxon>Magnoliopsida</taxon>
        <taxon>eudicotyledons</taxon>
        <taxon>Gunneridae</taxon>
        <taxon>Pentapetalae</taxon>
        <taxon>rosids</taxon>
        <taxon>fabids</taxon>
        <taxon>Fabales</taxon>
        <taxon>Fabaceae</taxon>
        <taxon>Papilionoideae</taxon>
        <taxon>50 kb inversion clade</taxon>
        <taxon>NPAAA clade</taxon>
        <taxon>Hologalegina</taxon>
        <taxon>IRL clade</taxon>
        <taxon>Trifolieae</taxon>
        <taxon>Medicago</taxon>
    </lineage>
</organism>
<dbReference type="InterPro" id="IPR032675">
    <property type="entry name" value="LRR_dom_sf"/>
</dbReference>
<evidence type="ECO:0000313" key="4">
    <source>
        <dbReference type="EMBL" id="RHN43867.1"/>
    </source>
</evidence>
<dbReference type="PANTHER" id="PTHR47186:SF18">
    <property type="entry name" value="RX N-TERMINAL DOMAIN-CONTAINING PROTEIN"/>
    <property type="match status" value="1"/>
</dbReference>
<dbReference type="Gene3D" id="3.80.10.10">
    <property type="entry name" value="Ribonuclease Inhibitor"/>
    <property type="match status" value="1"/>
</dbReference>
<dbReference type="EMBL" id="PSQE01000008">
    <property type="protein sequence ID" value="RHN43867.1"/>
    <property type="molecule type" value="Genomic_DNA"/>
</dbReference>
<gene>
    <name evidence="4" type="ORF">MtrunA17_Chr8g0392511</name>
</gene>
<proteinExistence type="predicted"/>
<dbReference type="Pfam" id="PF23559">
    <property type="entry name" value="WHD_DRP"/>
    <property type="match status" value="1"/>
</dbReference>